<dbReference type="Proteomes" id="UP000184447">
    <property type="component" value="Unassembled WGS sequence"/>
</dbReference>
<dbReference type="InterPro" id="IPR051531">
    <property type="entry name" value="N-acetyltransferase"/>
</dbReference>
<dbReference type="EMBL" id="FQXM01000053">
    <property type="protein sequence ID" value="SHI06928.1"/>
    <property type="molecule type" value="Genomic_DNA"/>
</dbReference>
<comment type="similarity">
    <text evidence="3">Belongs to the acetyltransferase family. RimJ subfamily.</text>
</comment>
<keyword evidence="1 5" id="KW-0808">Transferase</keyword>
<evidence type="ECO:0000259" key="4">
    <source>
        <dbReference type="PROSITE" id="PS51186"/>
    </source>
</evidence>
<dbReference type="OrthoDB" id="9801656at2"/>
<dbReference type="InterPro" id="IPR016181">
    <property type="entry name" value="Acyl_CoA_acyltransferase"/>
</dbReference>
<evidence type="ECO:0000313" key="5">
    <source>
        <dbReference type="EMBL" id="SHI06928.1"/>
    </source>
</evidence>
<sequence>MNNRSKAQIKIENVNGLDFIIKDTNGISIGRFNFMEIEEKNKFALLRVNFYKDDKALEAEYTKALEIVIESLYKNKGISKMSVIAKDDININIFSQLGFKLEGILYNSINNKKEQKSEIIFGLDYEEYKKIECINVFRLSGKRIELKVLTPEDTEEVLQYYLRNKDYLEPYEPEREDDYYTMEAQNRYLVEGYRQFLNNESVQFGIYLSKKLIGRIRISNIVLGVFKNAFIGYSIDEEYQGKGFMKEAVQVAMEFAFEDLGLHRIEASTLVDNIKSQNVLLANGFKKIGISEKYLHINGKWRDHVVFYKTSEA</sequence>
<evidence type="ECO:0000313" key="6">
    <source>
        <dbReference type="Proteomes" id="UP000184447"/>
    </source>
</evidence>
<accession>A0A1M5Y538</accession>
<gene>
    <name evidence="5" type="ORF">SAMN02745207_04185</name>
</gene>
<dbReference type="AlphaFoldDB" id="A0A1M5Y538"/>
<dbReference type="RefSeq" id="WP_073340962.1">
    <property type="nucleotide sequence ID" value="NZ_FQXM01000053.1"/>
</dbReference>
<dbReference type="GO" id="GO:0005737">
    <property type="term" value="C:cytoplasm"/>
    <property type="evidence" value="ECO:0007669"/>
    <property type="project" value="TreeGrafter"/>
</dbReference>
<evidence type="ECO:0000256" key="2">
    <source>
        <dbReference type="ARBA" id="ARBA00023315"/>
    </source>
</evidence>
<name>A0A1M5Y538_9CLOT</name>
<evidence type="ECO:0000256" key="3">
    <source>
        <dbReference type="ARBA" id="ARBA00038502"/>
    </source>
</evidence>
<reference evidence="5 6" key="1">
    <citation type="submission" date="2016-11" db="EMBL/GenBank/DDBJ databases">
        <authorList>
            <person name="Jaros S."/>
            <person name="Januszkiewicz K."/>
            <person name="Wedrychowicz H."/>
        </authorList>
    </citation>
    <scope>NUCLEOTIDE SEQUENCE [LARGE SCALE GENOMIC DNA]</scope>
    <source>
        <strain evidence="5 6">DSM 8605</strain>
    </source>
</reference>
<dbReference type="SUPFAM" id="SSF55729">
    <property type="entry name" value="Acyl-CoA N-acyltransferases (Nat)"/>
    <property type="match status" value="1"/>
</dbReference>
<organism evidence="5 6">
    <name type="scientific">Clostridium grantii DSM 8605</name>
    <dbReference type="NCBI Taxonomy" id="1121316"/>
    <lineage>
        <taxon>Bacteria</taxon>
        <taxon>Bacillati</taxon>
        <taxon>Bacillota</taxon>
        <taxon>Clostridia</taxon>
        <taxon>Eubacteriales</taxon>
        <taxon>Clostridiaceae</taxon>
        <taxon>Clostridium</taxon>
    </lineage>
</organism>
<dbReference type="GO" id="GO:0008999">
    <property type="term" value="F:protein-N-terminal-alanine acetyltransferase activity"/>
    <property type="evidence" value="ECO:0007669"/>
    <property type="project" value="TreeGrafter"/>
</dbReference>
<dbReference type="PANTHER" id="PTHR43792">
    <property type="entry name" value="GNAT FAMILY, PUTATIVE (AFU_ORTHOLOGUE AFUA_3G00765)-RELATED-RELATED"/>
    <property type="match status" value="1"/>
</dbReference>
<evidence type="ECO:0000256" key="1">
    <source>
        <dbReference type="ARBA" id="ARBA00022679"/>
    </source>
</evidence>
<keyword evidence="2" id="KW-0012">Acyltransferase</keyword>
<dbReference type="Gene3D" id="3.40.630.30">
    <property type="match status" value="2"/>
</dbReference>
<proteinExistence type="inferred from homology"/>
<dbReference type="Pfam" id="PF13302">
    <property type="entry name" value="Acetyltransf_3"/>
    <property type="match status" value="1"/>
</dbReference>
<feature type="domain" description="N-acetyltransferase" evidence="4">
    <location>
        <begin position="144"/>
        <end position="312"/>
    </location>
</feature>
<dbReference type="STRING" id="1121316.SAMN02745207_04185"/>
<dbReference type="PANTHER" id="PTHR43792:SF8">
    <property type="entry name" value="[RIBOSOMAL PROTEIN US5]-ALANINE N-ACETYLTRANSFERASE"/>
    <property type="match status" value="1"/>
</dbReference>
<keyword evidence="6" id="KW-1185">Reference proteome</keyword>
<dbReference type="PROSITE" id="PS51186">
    <property type="entry name" value="GNAT"/>
    <property type="match status" value="1"/>
</dbReference>
<protein>
    <submittedName>
        <fullName evidence="5">Ribosomal-protein-alanine N-acetyltransferase</fullName>
    </submittedName>
</protein>
<dbReference type="InterPro" id="IPR000182">
    <property type="entry name" value="GNAT_dom"/>
</dbReference>